<accession>A0AAD7JMJ8</accession>
<name>A0AAD7JMJ8_9AGAR</name>
<feature type="region of interest" description="Disordered" evidence="1">
    <location>
        <begin position="217"/>
        <end position="248"/>
    </location>
</feature>
<keyword evidence="3" id="KW-1185">Reference proteome</keyword>
<sequence>MSLTYVFTIPLVPSTLQFRAGMGEQRSFISNRIRRVSGPEIFDCKSQDLVTSQSRIEKFRDQIDWIPDDDDESEGGKYDPWVCELLHKDFRGKFDIDTAFLNPKLHLIFASTVCGPSAVALLKAGKSPIVQAETNMQIWGLQHTTPADICETIIAGRFALSADESLRENGTTTGINWAADDELYLKYLTTGLEKRKASVLNIFRVWDDIFFLERSSASGKSNSGGSVVDAMEALNADVEEDTENSGGE</sequence>
<evidence type="ECO:0000313" key="3">
    <source>
        <dbReference type="Proteomes" id="UP001215280"/>
    </source>
</evidence>
<dbReference type="AlphaFoldDB" id="A0AAD7JMJ8"/>
<proteinExistence type="predicted"/>
<evidence type="ECO:0000313" key="2">
    <source>
        <dbReference type="EMBL" id="KAJ7768110.1"/>
    </source>
</evidence>
<gene>
    <name evidence="2" type="ORF">DFH07DRAFT_736439</name>
</gene>
<organism evidence="2 3">
    <name type="scientific">Mycena maculata</name>
    <dbReference type="NCBI Taxonomy" id="230809"/>
    <lineage>
        <taxon>Eukaryota</taxon>
        <taxon>Fungi</taxon>
        <taxon>Dikarya</taxon>
        <taxon>Basidiomycota</taxon>
        <taxon>Agaricomycotina</taxon>
        <taxon>Agaricomycetes</taxon>
        <taxon>Agaricomycetidae</taxon>
        <taxon>Agaricales</taxon>
        <taxon>Marasmiineae</taxon>
        <taxon>Mycenaceae</taxon>
        <taxon>Mycena</taxon>
    </lineage>
</organism>
<protein>
    <submittedName>
        <fullName evidence="2">Uncharacterized protein</fullName>
    </submittedName>
</protein>
<feature type="compositionally biased region" description="Low complexity" evidence="1">
    <location>
        <begin position="217"/>
        <end position="226"/>
    </location>
</feature>
<dbReference type="EMBL" id="JARJLG010000028">
    <property type="protein sequence ID" value="KAJ7768110.1"/>
    <property type="molecule type" value="Genomic_DNA"/>
</dbReference>
<dbReference type="Proteomes" id="UP001215280">
    <property type="component" value="Unassembled WGS sequence"/>
</dbReference>
<feature type="compositionally biased region" description="Acidic residues" evidence="1">
    <location>
        <begin position="237"/>
        <end position="248"/>
    </location>
</feature>
<evidence type="ECO:0000256" key="1">
    <source>
        <dbReference type="SAM" id="MobiDB-lite"/>
    </source>
</evidence>
<comment type="caution">
    <text evidence="2">The sequence shown here is derived from an EMBL/GenBank/DDBJ whole genome shotgun (WGS) entry which is preliminary data.</text>
</comment>
<reference evidence="2" key="1">
    <citation type="submission" date="2023-03" db="EMBL/GenBank/DDBJ databases">
        <title>Massive genome expansion in bonnet fungi (Mycena s.s.) driven by repeated elements and novel gene families across ecological guilds.</title>
        <authorList>
            <consortium name="Lawrence Berkeley National Laboratory"/>
            <person name="Harder C.B."/>
            <person name="Miyauchi S."/>
            <person name="Viragh M."/>
            <person name="Kuo A."/>
            <person name="Thoen E."/>
            <person name="Andreopoulos B."/>
            <person name="Lu D."/>
            <person name="Skrede I."/>
            <person name="Drula E."/>
            <person name="Henrissat B."/>
            <person name="Morin E."/>
            <person name="Kohler A."/>
            <person name="Barry K."/>
            <person name="LaButti K."/>
            <person name="Morin E."/>
            <person name="Salamov A."/>
            <person name="Lipzen A."/>
            <person name="Mereny Z."/>
            <person name="Hegedus B."/>
            <person name="Baldrian P."/>
            <person name="Stursova M."/>
            <person name="Weitz H."/>
            <person name="Taylor A."/>
            <person name="Grigoriev I.V."/>
            <person name="Nagy L.G."/>
            <person name="Martin F."/>
            <person name="Kauserud H."/>
        </authorList>
    </citation>
    <scope>NUCLEOTIDE SEQUENCE</scope>
    <source>
        <strain evidence="2">CBHHK188m</strain>
    </source>
</reference>